<keyword evidence="8 10" id="KW-0238">DNA-binding</keyword>
<dbReference type="Pfam" id="PF01751">
    <property type="entry name" value="Toprim"/>
    <property type="match status" value="1"/>
</dbReference>
<dbReference type="SMART" id="SM00493">
    <property type="entry name" value="TOPRIM"/>
    <property type="match status" value="1"/>
</dbReference>
<feature type="region of interest" description="Interaction with DNA" evidence="10">
    <location>
        <begin position="187"/>
        <end position="192"/>
    </location>
</feature>
<feature type="site" description="Interaction with DNA" evidence="10">
    <location>
        <position position="162"/>
    </location>
</feature>
<dbReference type="Gene3D" id="3.40.50.140">
    <property type="match status" value="1"/>
</dbReference>
<evidence type="ECO:0000313" key="14">
    <source>
        <dbReference type="EMBL" id="HIS82720.1"/>
    </source>
</evidence>
<accession>A0A9D1K3A2</accession>
<evidence type="ECO:0000256" key="7">
    <source>
        <dbReference type="ARBA" id="ARBA00023029"/>
    </source>
</evidence>
<keyword evidence="4" id="KW-0863">Zinc-finger</keyword>
<dbReference type="SUPFAM" id="SSF56712">
    <property type="entry name" value="Prokaryotic type I DNA topoisomerase"/>
    <property type="match status" value="1"/>
</dbReference>
<comment type="catalytic activity">
    <reaction evidence="1 10">
        <text>ATP-independent breakage of single-stranded DNA, followed by passage and rejoining.</text>
        <dbReference type="EC" id="5.6.2.1"/>
    </reaction>
</comment>
<dbReference type="EC" id="5.6.2.1" evidence="10"/>
<comment type="subunit">
    <text evidence="10">Monomer.</text>
</comment>
<dbReference type="Pfam" id="PF01131">
    <property type="entry name" value="Topoisom_bac"/>
    <property type="match status" value="1"/>
</dbReference>
<dbReference type="SMART" id="SM00437">
    <property type="entry name" value="TOP1Ac"/>
    <property type="match status" value="1"/>
</dbReference>
<evidence type="ECO:0000256" key="3">
    <source>
        <dbReference type="ARBA" id="ARBA00022723"/>
    </source>
</evidence>
<keyword evidence="7 10" id="KW-0799">Topoisomerase</keyword>
<gene>
    <name evidence="10 14" type="primary">topA</name>
    <name evidence="14" type="ORF">IAD41_03845</name>
</gene>
<evidence type="ECO:0000259" key="13">
    <source>
        <dbReference type="PROSITE" id="PS52039"/>
    </source>
</evidence>
<keyword evidence="6" id="KW-0460">Magnesium</keyword>
<dbReference type="CDD" id="cd00186">
    <property type="entry name" value="TOP1Ac"/>
    <property type="match status" value="1"/>
</dbReference>
<reference evidence="14" key="2">
    <citation type="journal article" date="2021" name="PeerJ">
        <title>Extensive microbial diversity within the chicken gut microbiome revealed by metagenomics and culture.</title>
        <authorList>
            <person name="Gilroy R."/>
            <person name="Ravi A."/>
            <person name="Getino M."/>
            <person name="Pursley I."/>
            <person name="Horton D.L."/>
            <person name="Alikhan N.F."/>
            <person name="Baker D."/>
            <person name="Gharbi K."/>
            <person name="Hall N."/>
            <person name="Watson M."/>
            <person name="Adriaenssens E.M."/>
            <person name="Foster-Nyarko E."/>
            <person name="Jarju S."/>
            <person name="Secka A."/>
            <person name="Antonio M."/>
            <person name="Oren A."/>
            <person name="Chaudhuri R.R."/>
            <person name="La Ragione R."/>
            <person name="Hildebrand F."/>
            <person name="Pallen M.J."/>
        </authorList>
    </citation>
    <scope>NUCLEOTIDE SEQUENCE</scope>
    <source>
        <strain evidence="14">CHK152-2994</strain>
    </source>
</reference>
<evidence type="ECO:0000256" key="4">
    <source>
        <dbReference type="ARBA" id="ARBA00022771"/>
    </source>
</evidence>
<dbReference type="PROSITE" id="PS00396">
    <property type="entry name" value="TOPO_IA_1"/>
    <property type="match status" value="1"/>
</dbReference>
<name>A0A9D1K3A2_9BACT</name>
<dbReference type="Gene3D" id="1.10.460.10">
    <property type="entry name" value="Topoisomerase I, domain 2"/>
    <property type="match status" value="1"/>
</dbReference>
<feature type="domain" description="Toprim" evidence="12">
    <location>
        <begin position="21"/>
        <end position="136"/>
    </location>
</feature>
<dbReference type="GO" id="GO:0003917">
    <property type="term" value="F:DNA topoisomerase type I (single strand cut, ATP-independent) activity"/>
    <property type="evidence" value="ECO:0007669"/>
    <property type="project" value="UniProtKB-UniRule"/>
</dbReference>
<dbReference type="PANTHER" id="PTHR42785">
    <property type="entry name" value="DNA TOPOISOMERASE, TYPE IA, CORE"/>
    <property type="match status" value="1"/>
</dbReference>
<dbReference type="PROSITE" id="PS52039">
    <property type="entry name" value="TOPO_IA_2"/>
    <property type="match status" value="1"/>
</dbReference>
<dbReference type="CDD" id="cd03363">
    <property type="entry name" value="TOPRIM_TopoIA_TopoI"/>
    <property type="match status" value="1"/>
</dbReference>
<dbReference type="InterPro" id="IPR013498">
    <property type="entry name" value="Topo_IA_Znf"/>
</dbReference>
<comment type="function">
    <text evidence="10">Releases the supercoiling and torsional tension of DNA, which is introduced during the DNA replication and transcription, by transiently cleaving and rejoining one strand of the DNA duplex. Introduces a single-strand break via transesterification at a target site in duplex DNA. The scissile phosphodiester is attacked by the catalytic tyrosine of the enzyme, resulting in the formation of a DNA-(5'-phosphotyrosyl)-enzyme intermediate and the expulsion of a 3'-OH DNA strand. The free DNA strand then undergoes passage around the unbroken strand, thus removing DNA supercoils. Finally, in the religation step, the DNA 3'-OH attacks the covalent intermediate to expel the active-site tyrosine and restore the DNA phosphodiester backbone.</text>
</comment>
<dbReference type="InterPro" id="IPR006171">
    <property type="entry name" value="TOPRIM_dom"/>
</dbReference>
<dbReference type="InterPro" id="IPR000380">
    <property type="entry name" value="Topo_IA"/>
</dbReference>
<organism evidence="14 15">
    <name type="scientific">Candidatus Scatenecus faecavium</name>
    <dbReference type="NCBI Taxonomy" id="2840915"/>
    <lineage>
        <taxon>Bacteria</taxon>
        <taxon>Candidatus Scatenecus</taxon>
    </lineage>
</organism>
<evidence type="ECO:0000259" key="12">
    <source>
        <dbReference type="PROSITE" id="PS50880"/>
    </source>
</evidence>
<feature type="site" description="Interaction with DNA" evidence="10">
    <location>
        <position position="171"/>
    </location>
</feature>
<dbReference type="InterPro" id="IPR023406">
    <property type="entry name" value="Topo_IA_AS"/>
</dbReference>
<comment type="caution">
    <text evidence="10">Lacks conserved residue(s) required for the propagation of feature annotation.</text>
</comment>
<reference evidence="14" key="1">
    <citation type="submission" date="2020-10" db="EMBL/GenBank/DDBJ databases">
        <authorList>
            <person name="Gilroy R."/>
        </authorList>
    </citation>
    <scope>NUCLEOTIDE SEQUENCE</scope>
    <source>
        <strain evidence="14">CHK152-2994</strain>
    </source>
</reference>
<dbReference type="SMART" id="SM00436">
    <property type="entry name" value="TOP1Bc"/>
    <property type="match status" value="1"/>
</dbReference>
<dbReference type="GO" id="GO:0005694">
    <property type="term" value="C:chromosome"/>
    <property type="evidence" value="ECO:0007669"/>
    <property type="project" value="InterPro"/>
</dbReference>
<comment type="similarity">
    <text evidence="2 10">Belongs to the type IA topoisomerase family.</text>
</comment>
<feature type="site" description="Interaction with DNA" evidence="10">
    <location>
        <position position="327"/>
    </location>
</feature>
<dbReference type="EMBL" id="DVJO01000083">
    <property type="protein sequence ID" value="HIS82720.1"/>
    <property type="molecule type" value="Genomic_DNA"/>
</dbReference>
<sequence>MAKAAAAAEKPAKKASNKKEKSLVIVESPAKSKTIRKILGDSFQIEASFGHVRNLPTKDPSTENLGFDIQNHFTPKFEVIPGKQAVVKKLNDLAQKVDKIYLASDPDREGEAIAWHVRQLLKVPDEKVLRIVFNEITPKAVKHSVENPRGIDMDMVQAQQTRQILDKLVGYKLSPVLWKQIGNRNLSAGRVQSVALRMICEREEEIEAFVPQEYWSIHTDLDKDGKVFEAELSKYKNKAIEKTIKNQEEAQKIVDYLKDPAREFEVAKVTKKSMKRKPTAPFITSTLQRAASSKLGFGVQKTMQVAQKLYEGMEIDGTPVGLITYMRTDSVRVSDDAQAMAKDFILGNYGEKYYPETPNIYTKGKQNVQDAHEAIRPSYPERTPDSIKQYLDADQYKLYKLIWNKFMSSQMSNAEIANKSIEIQAGDCILKAGTSKVTFDGFLKLYNDSEEDEKAADSKIPDLEKGDKVICRKITPKQHFTQPPPRYNEASLVKALEEHGIGRPSTYATIITVIQTRKYVEKREKALHPTLLGRTVSKQLVAQFADIMDYKFTAGMESKLDEIADKKLIWNEVLEKFYEPFIQEVNKALGSSERVKIESNIKCPNCGKPMLVKTSRKGQQFLGCSGYPECKTVMSMNVLTENMEGAPSNAPEVCEAKCEKCGSEMVFKQGPYGKYLECTNEGCKFRKPYRRSTGVTCPKCGKGVIVERKSKRGTVFFGCDKYPDCDFVLWNEPTGEVCPDCGGLLVKKELKKGTTIECSNRSCGYKAPVTETADAETPSDEMPAE</sequence>
<keyword evidence="5" id="KW-0862">Zinc</keyword>
<dbReference type="InterPro" id="IPR013824">
    <property type="entry name" value="Topo_IA_cen_sub1"/>
</dbReference>
<feature type="active site" description="O-(5'-phospho-DNA)-tyrosine intermediate" evidence="10">
    <location>
        <position position="325"/>
    </location>
</feature>
<dbReference type="InterPro" id="IPR013826">
    <property type="entry name" value="Topo_IA_cen_sub3"/>
</dbReference>
<feature type="site" description="Interaction with DNA" evidence="10">
    <location>
        <position position="517"/>
    </location>
</feature>
<evidence type="ECO:0000256" key="1">
    <source>
        <dbReference type="ARBA" id="ARBA00000213"/>
    </source>
</evidence>
<dbReference type="NCBIfam" id="TIGR01051">
    <property type="entry name" value="topA_bact"/>
    <property type="match status" value="1"/>
</dbReference>
<dbReference type="InterPro" id="IPR003601">
    <property type="entry name" value="Topo_IA_2"/>
</dbReference>
<dbReference type="Gene3D" id="2.70.20.10">
    <property type="entry name" value="Topoisomerase I, domain 3"/>
    <property type="match status" value="1"/>
</dbReference>
<evidence type="ECO:0000313" key="15">
    <source>
        <dbReference type="Proteomes" id="UP000824139"/>
    </source>
</evidence>
<dbReference type="Pfam" id="PF01396">
    <property type="entry name" value="Zn_ribbon_Top1"/>
    <property type="match status" value="4"/>
</dbReference>
<dbReference type="InterPro" id="IPR028612">
    <property type="entry name" value="Topoisom_1_IA"/>
</dbReference>
<dbReference type="PANTHER" id="PTHR42785:SF1">
    <property type="entry name" value="DNA TOPOISOMERASE"/>
    <property type="match status" value="1"/>
</dbReference>
<keyword evidence="3" id="KW-0479">Metal-binding</keyword>
<dbReference type="Gene3D" id="3.30.65.10">
    <property type="entry name" value="Bacterial Topoisomerase I, domain 1"/>
    <property type="match status" value="3"/>
</dbReference>
<feature type="site" description="Interaction with DNA" evidence="10">
    <location>
        <position position="178"/>
    </location>
</feature>
<dbReference type="HAMAP" id="MF_00952">
    <property type="entry name" value="Topoisom_1_prok"/>
    <property type="match status" value="1"/>
</dbReference>
<evidence type="ECO:0000256" key="9">
    <source>
        <dbReference type="ARBA" id="ARBA00023235"/>
    </source>
</evidence>
<dbReference type="Proteomes" id="UP000824139">
    <property type="component" value="Unassembled WGS sequence"/>
</dbReference>
<dbReference type="InterPro" id="IPR003602">
    <property type="entry name" value="Topo_IA_DNA-bd_dom"/>
</dbReference>
<feature type="region of interest" description="Disordered" evidence="11">
    <location>
        <begin position="1"/>
        <end position="22"/>
    </location>
</feature>
<evidence type="ECO:0000256" key="11">
    <source>
        <dbReference type="SAM" id="MobiDB-lite"/>
    </source>
</evidence>
<dbReference type="GO" id="GO:0006265">
    <property type="term" value="P:DNA topological change"/>
    <property type="evidence" value="ECO:0007669"/>
    <property type="project" value="UniProtKB-UniRule"/>
</dbReference>
<dbReference type="PRINTS" id="PR00417">
    <property type="entry name" value="PRTPISMRASEI"/>
</dbReference>
<evidence type="ECO:0000256" key="6">
    <source>
        <dbReference type="ARBA" id="ARBA00022842"/>
    </source>
</evidence>
<dbReference type="SUPFAM" id="SSF57783">
    <property type="entry name" value="Zinc beta-ribbon"/>
    <property type="match status" value="2"/>
</dbReference>
<dbReference type="InterPro" id="IPR023405">
    <property type="entry name" value="Topo_IA_core_domain"/>
</dbReference>
<evidence type="ECO:0000256" key="5">
    <source>
        <dbReference type="ARBA" id="ARBA00022833"/>
    </source>
</evidence>
<dbReference type="PROSITE" id="PS50880">
    <property type="entry name" value="TOPRIM"/>
    <property type="match status" value="1"/>
</dbReference>
<evidence type="ECO:0000256" key="2">
    <source>
        <dbReference type="ARBA" id="ARBA00009446"/>
    </source>
</evidence>
<dbReference type="Gene3D" id="1.10.290.10">
    <property type="entry name" value="Topoisomerase I, domain 4"/>
    <property type="match status" value="1"/>
</dbReference>
<protein>
    <recommendedName>
        <fullName evidence="10">DNA topoisomerase 1</fullName>
        <ecNumber evidence="10">5.6.2.1</ecNumber>
    </recommendedName>
    <alternativeName>
        <fullName evidence="10">DNA topoisomerase I</fullName>
    </alternativeName>
</protein>
<feature type="site" description="Interaction with DNA" evidence="10">
    <location>
        <position position="51"/>
    </location>
</feature>
<comment type="caution">
    <text evidence="14">The sequence shown here is derived from an EMBL/GenBank/DDBJ whole genome shotgun (WGS) entry which is preliminary data.</text>
</comment>
<feature type="domain" description="Topo IA-type catalytic" evidence="13">
    <location>
        <begin position="152"/>
        <end position="585"/>
    </location>
</feature>
<dbReference type="InterPro" id="IPR013497">
    <property type="entry name" value="Topo_IA_cen"/>
</dbReference>
<dbReference type="InterPro" id="IPR005733">
    <property type="entry name" value="TopoI_bac-type"/>
</dbReference>
<proteinExistence type="inferred from homology"/>
<dbReference type="GO" id="GO:0008270">
    <property type="term" value="F:zinc ion binding"/>
    <property type="evidence" value="ECO:0007669"/>
    <property type="project" value="UniProtKB-KW"/>
</dbReference>
<dbReference type="GO" id="GO:0003677">
    <property type="term" value="F:DNA binding"/>
    <property type="evidence" value="ECO:0007669"/>
    <property type="project" value="UniProtKB-KW"/>
</dbReference>
<keyword evidence="9 10" id="KW-0413">Isomerase</keyword>
<dbReference type="InterPro" id="IPR013825">
    <property type="entry name" value="Topo_IA_cen_sub2"/>
</dbReference>
<dbReference type="AlphaFoldDB" id="A0A9D1K3A2"/>
<evidence type="ECO:0000256" key="10">
    <source>
        <dbReference type="HAMAP-Rule" id="MF_00952"/>
    </source>
</evidence>
<evidence type="ECO:0000256" key="8">
    <source>
        <dbReference type="ARBA" id="ARBA00023125"/>
    </source>
</evidence>
<feature type="site" description="Interaction with DNA" evidence="10">
    <location>
        <position position="166"/>
    </location>
</feature>
<dbReference type="InterPro" id="IPR034149">
    <property type="entry name" value="TOPRIM_TopoI"/>
</dbReference>